<gene>
    <name evidence="7" type="ORF">GCK32_015533</name>
</gene>
<evidence type="ECO:0000256" key="6">
    <source>
        <dbReference type="SAM" id="Phobius"/>
    </source>
</evidence>
<comment type="caution">
    <text evidence="7">The sequence shown here is derived from an EMBL/GenBank/DDBJ whole genome shotgun (WGS) entry which is preliminary data.</text>
</comment>
<dbReference type="AlphaFoldDB" id="A0AAN8G2K5"/>
<keyword evidence="8" id="KW-1185">Reference proteome</keyword>
<dbReference type="EMBL" id="WIXE01008279">
    <property type="protein sequence ID" value="KAK5979528.1"/>
    <property type="molecule type" value="Genomic_DNA"/>
</dbReference>
<sequence>MIPIALAIVRVTNSIIEDPDDTDKSKFMDLKKLTRSQRGFCKALVLSCAHGSLIGGTGIITSTGPNLVFREIIQTTYPHNEVRVSFVQWMAFAIPPVILYLTASFLILTCFFMGPQQLFLWWSRPNIEEKRTARAVEKNITNAYKDLGPFTFAEKSVLFWFAVLMGCWIMRKPGFIAGWGDLFPEEGKYLTDSVPGMLIVFLMFTWPRDPSAKGKSCNSILVTEIELSKDTSRAEIRILSPF</sequence>
<keyword evidence="4 6" id="KW-1133">Transmembrane helix</keyword>
<evidence type="ECO:0000256" key="2">
    <source>
        <dbReference type="ARBA" id="ARBA00006772"/>
    </source>
</evidence>
<evidence type="ECO:0000313" key="8">
    <source>
        <dbReference type="Proteomes" id="UP001331761"/>
    </source>
</evidence>
<feature type="transmembrane region" description="Helical" evidence="6">
    <location>
        <begin position="89"/>
        <end position="114"/>
    </location>
</feature>
<feature type="transmembrane region" description="Helical" evidence="6">
    <location>
        <begin position="40"/>
        <end position="60"/>
    </location>
</feature>
<feature type="transmembrane region" description="Helical" evidence="6">
    <location>
        <begin position="189"/>
        <end position="206"/>
    </location>
</feature>
<organism evidence="7 8">
    <name type="scientific">Trichostrongylus colubriformis</name>
    <name type="common">Black scour worm</name>
    <dbReference type="NCBI Taxonomy" id="6319"/>
    <lineage>
        <taxon>Eukaryota</taxon>
        <taxon>Metazoa</taxon>
        <taxon>Ecdysozoa</taxon>
        <taxon>Nematoda</taxon>
        <taxon>Chromadorea</taxon>
        <taxon>Rhabditida</taxon>
        <taxon>Rhabditina</taxon>
        <taxon>Rhabditomorpha</taxon>
        <taxon>Strongyloidea</taxon>
        <taxon>Trichostrongylidae</taxon>
        <taxon>Trichostrongylus</taxon>
    </lineage>
</organism>
<evidence type="ECO:0000313" key="7">
    <source>
        <dbReference type="EMBL" id="KAK5979528.1"/>
    </source>
</evidence>
<dbReference type="Proteomes" id="UP001331761">
    <property type="component" value="Unassembled WGS sequence"/>
</dbReference>
<keyword evidence="5 6" id="KW-0472">Membrane</keyword>
<protein>
    <submittedName>
        <fullName evidence="7">Uncharacterized protein</fullName>
    </submittedName>
</protein>
<dbReference type="GO" id="GO:0005886">
    <property type="term" value="C:plasma membrane"/>
    <property type="evidence" value="ECO:0007669"/>
    <property type="project" value="TreeGrafter"/>
</dbReference>
<feature type="transmembrane region" description="Helical" evidence="6">
    <location>
        <begin position="157"/>
        <end position="177"/>
    </location>
</feature>
<evidence type="ECO:0000256" key="4">
    <source>
        <dbReference type="ARBA" id="ARBA00022989"/>
    </source>
</evidence>
<dbReference type="PANTHER" id="PTHR10283:SF84">
    <property type="entry name" value="SODIUM-DEPENDENT HIGH-AFFINITY DICARBOXYLATE TRANSPORTER 2"/>
    <property type="match status" value="1"/>
</dbReference>
<name>A0AAN8G2K5_TRICO</name>
<dbReference type="PANTHER" id="PTHR10283">
    <property type="entry name" value="SOLUTE CARRIER FAMILY 13 MEMBER"/>
    <property type="match status" value="1"/>
</dbReference>
<keyword evidence="3 6" id="KW-0812">Transmembrane</keyword>
<accession>A0AAN8G2K5</accession>
<proteinExistence type="inferred from homology"/>
<dbReference type="InterPro" id="IPR001898">
    <property type="entry name" value="SLC13A/DASS"/>
</dbReference>
<dbReference type="GO" id="GO:0015137">
    <property type="term" value="F:citrate transmembrane transporter activity"/>
    <property type="evidence" value="ECO:0007669"/>
    <property type="project" value="TreeGrafter"/>
</dbReference>
<reference evidence="7 8" key="1">
    <citation type="submission" date="2019-10" db="EMBL/GenBank/DDBJ databases">
        <title>Assembly and Annotation for the nematode Trichostrongylus colubriformis.</title>
        <authorList>
            <person name="Martin J."/>
        </authorList>
    </citation>
    <scope>NUCLEOTIDE SEQUENCE [LARGE SCALE GENOMIC DNA]</scope>
    <source>
        <strain evidence="7">G859</strain>
        <tissue evidence="7">Whole worm</tissue>
    </source>
</reference>
<evidence type="ECO:0000256" key="3">
    <source>
        <dbReference type="ARBA" id="ARBA00022692"/>
    </source>
</evidence>
<dbReference type="Pfam" id="PF00939">
    <property type="entry name" value="Na_sulph_symp"/>
    <property type="match status" value="1"/>
</dbReference>
<evidence type="ECO:0000256" key="5">
    <source>
        <dbReference type="ARBA" id="ARBA00023136"/>
    </source>
</evidence>
<comment type="similarity">
    <text evidence="2">Belongs to the SLC13A/DASS transporter (TC 2.A.47) family. NADC subfamily.</text>
</comment>
<comment type="subcellular location">
    <subcellularLocation>
        <location evidence="1">Membrane</location>
        <topology evidence="1">Multi-pass membrane protein</topology>
    </subcellularLocation>
</comment>
<evidence type="ECO:0000256" key="1">
    <source>
        <dbReference type="ARBA" id="ARBA00004141"/>
    </source>
</evidence>
<dbReference type="GO" id="GO:0015141">
    <property type="term" value="F:succinate transmembrane transporter activity"/>
    <property type="evidence" value="ECO:0007669"/>
    <property type="project" value="TreeGrafter"/>
</dbReference>